<sequence>MRFRVAPIQTRRAATPKTINSRRPVQPASPRDGADERRGMKSSTVVGTNRAVTARPPHLCIPRGADTPTKRRRHGRLHLVIITMNNRSARCACTNLLSERVRQATRLENCLTRAEDYRLKFYALDISIHGCIPVRNRCGDLGMKADQIDRHTDFRTYEISAVIAHESGGVSVVMSTTFEPDGTSTLICQSPITSLIGDNSC</sequence>
<keyword evidence="3" id="KW-1185">Reference proteome</keyword>
<reference evidence="2 3" key="1">
    <citation type="journal article" date="2019" name="Commun. Biol.">
        <title>The bagworm genome reveals a unique fibroin gene that provides high tensile strength.</title>
        <authorList>
            <person name="Kono N."/>
            <person name="Nakamura H."/>
            <person name="Ohtoshi R."/>
            <person name="Tomita M."/>
            <person name="Numata K."/>
            <person name="Arakawa K."/>
        </authorList>
    </citation>
    <scope>NUCLEOTIDE SEQUENCE [LARGE SCALE GENOMIC DNA]</scope>
</reference>
<dbReference type="EMBL" id="BGZK01001084">
    <property type="protein sequence ID" value="GBP70747.1"/>
    <property type="molecule type" value="Genomic_DNA"/>
</dbReference>
<feature type="region of interest" description="Disordered" evidence="1">
    <location>
        <begin position="1"/>
        <end position="72"/>
    </location>
</feature>
<gene>
    <name evidence="2" type="ORF">EVAR_51046_1</name>
</gene>
<proteinExistence type="predicted"/>
<evidence type="ECO:0000256" key="1">
    <source>
        <dbReference type="SAM" id="MobiDB-lite"/>
    </source>
</evidence>
<comment type="caution">
    <text evidence="2">The sequence shown here is derived from an EMBL/GenBank/DDBJ whole genome shotgun (WGS) entry which is preliminary data.</text>
</comment>
<evidence type="ECO:0000313" key="3">
    <source>
        <dbReference type="Proteomes" id="UP000299102"/>
    </source>
</evidence>
<feature type="compositionally biased region" description="Polar residues" evidence="1">
    <location>
        <begin position="41"/>
        <end position="51"/>
    </location>
</feature>
<accession>A0A4C1Y879</accession>
<organism evidence="2 3">
    <name type="scientific">Eumeta variegata</name>
    <name type="common">Bagworm moth</name>
    <name type="synonym">Eumeta japonica</name>
    <dbReference type="NCBI Taxonomy" id="151549"/>
    <lineage>
        <taxon>Eukaryota</taxon>
        <taxon>Metazoa</taxon>
        <taxon>Ecdysozoa</taxon>
        <taxon>Arthropoda</taxon>
        <taxon>Hexapoda</taxon>
        <taxon>Insecta</taxon>
        <taxon>Pterygota</taxon>
        <taxon>Neoptera</taxon>
        <taxon>Endopterygota</taxon>
        <taxon>Lepidoptera</taxon>
        <taxon>Glossata</taxon>
        <taxon>Ditrysia</taxon>
        <taxon>Tineoidea</taxon>
        <taxon>Psychidae</taxon>
        <taxon>Oiketicinae</taxon>
        <taxon>Eumeta</taxon>
    </lineage>
</organism>
<evidence type="ECO:0000313" key="2">
    <source>
        <dbReference type="EMBL" id="GBP70747.1"/>
    </source>
</evidence>
<protein>
    <submittedName>
        <fullName evidence="2">Uncharacterized protein</fullName>
    </submittedName>
</protein>
<name>A0A4C1Y879_EUMVA</name>
<dbReference type="Proteomes" id="UP000299102">
    <property type="component" value="Unassembled WGS sequence"/>
</dbReference>
<dbReference type="AlphaFoldDB" id="A0A4C1Y879"/>